<dbReference type="PANTHER" id="PTHR43808">
    <property type="entry name" value="ACETYLORNITHINE DEACETYLASE"/>
    <property type="match status" value="1"/>
</dbReference>
<feature type="domain" description="Peptidase M20 dimerisation" evidence="3">
    <location>
        <begin position="163"/>
        <end position="263"/>
    </location>
</feature>
<dbReference type="GO" id="GO:0009089">
    <property type="term" value="P:lysine biosynthetic process via diaminopimelate"/>
    <property type="evidence" value="ECO:0007669"/>
    <property type="project" value="InterPro"/>
</dbReference>
<dbReference type="GO" id="GO:0008777">
    <property type="term" value="F:acetylornithine deacetylase activity"/>
    <property type="evidence" value="ECO:0007669"/>
    <property type="project" value="TreeGrafter"/>
</dbReference>
<proteinExistence type="predicted"/>
<dbReference type="InterPro" id="IPR036264">
    <property type="entry name" value="Bact_exopeptidase_dim_dom"/>
</dbReference>
<evidence type="ECO:0000313" key="4">
    <source>
        <dbReference type="EMBL" id="CAB4575155.1"/>
    </source>
</evidence>
<dbReference type="GO" id="GO:0009014">
    <property type="term" value="F:succinyl-diaminopimelate desuccinylase activity"/>
    <property type="evidence" value="ECO:0007669"/>
    <property type="project" value="InterPro"/>
</dbReference>
<dbReference type="EMBL" id="CAEZTU010000014">
    <property type="protein sequence ID" value="CAB4575155.1"/>
    <property type="molecule type" value="Genomic_DNA"/>
</dbReference>
<dbReference type="PANTHER" id="PTHR43808:SF31">
    <property type="entry name" value="N-ACETYL-L-CITRULLINE DEACETYLASE"/>
    <property type="match status" value="1"/>
</dbReference>
<evidence type="ECO:0000256" key="2">
    <source>
        <dbReference type="ARBA" id="ARBA00022801"/>
    </source>
</evidence>
<dbReference type="SUPFAM" id="SSF55031">
    <property type="entry name" value="Bacterial exopeptidase dimerisation domain"/>
    <property type="match status" value="1"/>
</dbReference>
<name>A0A6J6EIN2_9ZZZZ</name>
<dbReference type="Gene3D" id="3.40.630.10">
    <property type="entry name" value="Zn peptidases"/>
    <property type="match status" value="1"/>
</dbReference>
<dbReference type="SUPFAM" id="SSF53187">
    <property type="entry name" value="Zn-dependent exopeptidases"/>
    <property type="match status" value="1"/>
</dbReference>
<dbReference type="Pfam" id="PF01546">
    <property type="entry name" value="Peptidase_M20"/>
    <property type="match status" value="1"/>
</dbReference>
<dbReference type="InterPro" id="IPR011650">
    <property type="entry name" value="Peptidase_M20_dimer"/>
</dbReference>
<protein>
    <submittedName>
        <fullName evidence="4">Unannotated protein</fullName>
    </submittedName>
</protein>
<accession>A0A6J6EIN2</accession>
<reference evidence="4" key="1">
    <citation type="submission" date="2020-05" db="EMBL/GenBank/DDBJ databases">
        <authorList>
            <person name="Chiriac C."/>
            <person name="Salcher M."/>
            <person name="Ghai R."/>
            <person name="Kavagutti S V."/>
        </authorList>
    </citation>
    <scope>NUCLEOTIDE SEQUENCE</scope>
</reference>
<dbReference type="InterPro" id="IPR050072">
    <property type="entry name" value="Peptidase_M20A"/>
</dbReference>
<dbReference type="GO" id="GO:0046872">
    <property type="term" value="F:metal ion binding"/>
    <property type="evidence" value="ECO:0007669"/>
    <property type="project" value="UniProtKB-KW"/>
</dbReference>
<organism evidence="4">
    <name type="scientific">freshwater metagenome</name>
    <dbReference type="NCBI Taxonomy" id="449393"/>
    <lineage>
        <taxon>unclassified sequences</taxon>
        <taxon>metagenomes</taxon>
        <taxon>ecological metagenomes</taxon>
    </lineage>
</organism>
<dbReference type="AlphaFoldDB" id="A0A6J6EIN2"/>
<dbReference type="Pfam" id="PF07687">
    <property type="entry name" value="M20_dimer"/>
    <property type="match status" value="1"/>
</dbReference>
<dbReference type="Gene3D" id="3.30.70.360">
    <property type="match status" value="1"/>
</dbReference>
<evidence type="ECO:0000256" key="1">
    <source>
        <dbReference type="ARBA" id="ARBA00022723"/>
    </source>
</evidence>
<evidence type="ECO:0000259" key="3">
    <source>
        <dbReference type="Pfam" id="PF07687"/>
    </source>
</evidence>
<dbReference type="GO" id="GO:0006526">
    <property type="term" value="P:L-arginine biosynthetic process"/>
    <property type="evidence" value="ECO:0007669"/>
    <property type="project" value="TreeGrafter"/>
</dbReference>
<dbReference type="InterPro" id="IPR010174">
    <property type="entry name" value="Succinyl-DAP_deSuclase_DapE"/>
</dbReference>
<keyword evidence="2" id="KW-0378">Hydrolase</keyword>
<keyword evidence="1" id="KW-0479">Metal-binding</keyword>
<sequence>MKINQDLGDLTLDLVNISSVSQDEKAIADLVQESLSNLNHLTVTRIANSVVAQTNFGNSKRVVIAGHLDTVPANNNFPGKKTDTDITGLGSVDMKSGIAVALKLAHELTKSNFDITYLFYESEEIETKFNGLELITKQNKDLLNCDFAILMEPTNGIIEVGCQGSLRFEVSAKGNRAHSARWWNGENAIHALSPILEVINSYESREPVIDGYKFREGLQAVKINGGVAGNVVPDLVTMTINHRFAPDTTAKVAEENMRKLFNNFDFKLMDAASAAPTGLNNELIKNFVQAIATPIAPKFGWTDVARFAAAGIPAINFGPGDPNLAHHPSEAVKIKQIEDVYSSLKKWLSN</sequence>
<dbReference type="InterPro" id="IPR002933">
    <property type="entry name" value="Peptidase_M20"/>
</dbReference>
<dbReference type="NCBIfam" id="TIGR01900">
    <property type="entry name" value="dapE-gram_pos"/>
    <property type="match status" value="1"/>
</dbReference>
<gene>
    <name evidence="4" type="ORF">UFOPK1740_00513</name>
</gene>